<accession>A0A0D8BP53</accession>
<dbReference type="InterPro" id="IPR002477">
    <property type="entry name" value="Peptidoglycan-bd-like"/>
</dbReference>
<reference evidence="2 3" key="1">
    <citation type="submission" date="2015-01" db="EMBL/GenBank/DDBJ databases">
        <authorList>
            <person name="Filippidou S."/>
            <person name="Jeanneret N."/>
            <person name="Russel-Delif L."/>
            <person name="Junier T."/>
            <person name="Wunderlin T."/>
            <person name="Molina V."/>
            <person name="Johnson S.L."/>
            <person name="Davenport K.W."/>
            <person name="Chain P.S."/>
            <person name="Dorador C."/>
            <person name="Junier P."/>
        </authorList>
    </citation>
    <scope>NUCLEOTIDE SEQUENCE [LARGE SCALE GENOMIC DNA]</scope>
    <source>
        <strain evidence="2 3">Et7/4</strain>
    </source>
</reference>
<dbReference type="PATRIC" id="fig|1462.6.peg.3424"/>
<evidence type="ECO:0000313" key="3">
    <source>
        <dbReference type="Proteomes" id="UP000032522"/>
    </source>
</evidence>
<feature type="domain" description="Peptidoglycan binding-like" evidence="1">
    <location>
        <begin position="1"/>
        <end position="46"/>
    </location>
</feature>
<comment type="caution">
    <text evidence="2">The sequence shown here is derived from an EMBL/GenBank/DDBJ whole genome shotgun (WGS) entry which is preliminary data.</text>
</comment>
<dbReference type="InterPro" id="IPR036365">
    <property type="entry name" value="PGBD-like_sf"/>
</dbReference>
<sequence length="80" mass="9031">MLNSAGYNVKVDGTYGHETEQAVKGFQKLAGISVDGVAGIQTYRSLKSYISSKMNKGIRIDISKRHRNCKERQRKKEKNN</sequence>
<organism evidence="2 3">
    <name type="scientific">Geobacillus kaustophilus</name>
    <dbReference type="NCBI Taxonomy" id="1462"/>
    <lineage>
        <taxon>Bacteria</taxon>
        <taxon>Bacillati</taxon>
        <taxon>Bacillota</taxon>
        <taxon>Bacilli</taxon>
        <taxon>Bacillales</taxon>
        <taxon>Anoxybacillaceae</taxon>
        <taxon>Geobacillus</taxon>
        <taxon>Geobacillus thermoleovorans group</taxon>
    </lineage>
</organism>
<dbReference type="Gene3D" id="1.10.101.10">
    <property type="entry name" value="PGBD-like superfamily/PGBD"/>
    <property type="match status" value="1"/>
</dbReference>
<protein>
    <submittedName>
        <fullName evidence="2">Putative peptidoglycan binding domain protein</fullName>
    </submittedName>
</protein>
<dbReference type="SUPFAM" id="SSF47090">
    <property type="entry name" value="PGBD-like"/>
    <property type="match status" value="1"/>
</dbReference>
<dbReference type="InterPro" id="IPR036366">
    <property type="entry name" value="PGBDSf"/>
</dbReference>
<dbReference type="Pfam" id="PF01471">
    <property type="entry name" value="PG_binding_1"/>
    <property type="match status" value="1"/>
</dbReference>
<gene>
    <name evidence="2" type="ORF">LG52_3120</name>
</gene>
<evidence type="ECO:0000313" key="2">
    <source>
        <dbReference type="EMBL" id="KJE25896.1"/>
    </source>
</evidence>
<name>A0A0D8BP53_GEOKU</name>
<proteinExistence type="predicted"/>
<dbReference type="Proteomes" id="UP000032522">
    <property type="component" value="Unassembled WGS sequence"/>
</dbReference>
<dbReference type="EMBL" id="JYBP01000003">
    <property type="protein sequence ID" value="KJE25896.1"/>
    <property type="molecule type" value="Genomic_DNA"/>
</dbReference>
<dbReference type="AlphaFoldDB" id="A0A0D8BP53"/>
<evidence type="ECO:0000259" key="1">
    <source>
        <dbReference type="Pfam" id="PF01471"/>
    </source>
</evidence>